<dbReference type="GO" id="GO:0098855">
    <property type="term" value="C:HCN channel complex"/>
    <property type="evidence" value="ECO:0007669"/>
    <property type="project" value="TreeGrafter"/>
</dbReference>
<dbReference type="PROSITE" id="PS50042">
    <property type="entry name" value="CNMP_BINDING_3"/>
    <property type="match status" value="1"/>
</dbReference>
<gene>
    <name evidence="3" type="ORF">PSON_ATCC_30995.1.T0640195</name>
</gene>
<evidence type="ECO:0000313" key="4">
    <source>
        <dbReference type="Proteomes" id="UP000692954"/>
    </source>
</evidence>
<evidence type="ECO:0000313" key="3">
    <source>
        <dbReference type="EMBL" id="CAD8095476.1"/>
    </source>
</evidence>
<feature type="compositionally biased region" description="Basic and acidic residues" evidence="1">
    <location>
        <begin position="489"/>
        <end position="498"/>
    </location>
</feature>
<accession>A0A8S1NZD1</accession>
<feature type="compositionally biased region" description="Polar residues" evidence="1">
    <location>
        <begin position="499"/>
        <end position="524"/>
    </location>
</feature>
<reference evidence="3" key="1">
    <citation type="submission" date="2021-01" db="EMBL/GenBank/DDBJ databases">
        <authorList>
            <consortium name="Genoscope - CEA"/>
            <person name="William W."/>
        </authorList>
    </citation>
    <scope>NUCLEOTIDE SEQUENCE</scope>
</reference>
<dbReference type="Pfam" id="PF00027">
    <property type="entry name" value="cNMP_binding"/>
    <property type="match status" value="1"/>
</dbReference>
<dbReference type="GO" id="GO:0003254">
    <property type="term" value="P:regulation of membrane depolarization"/>
    <property type="evidence" value="ECO:0007669"/>
    <property type="project" value="TreeGrafter"/>
</dbReference>
<feature type="compositionally biased region" description="Low complexity" evidence="1">
    <location>
        <begin position="428"/>
        <end position="441"/>
    </location>
</feature>
<dbReference type="Proteomes" id="UP000692954">
    <property type="component" value="Unassembled WGS sequence"/>
</dbReference>
<feature type="compositionally biased region" description="Polar residues" evidence="1">
    <location>
        <begin position="454"/>
        <end position="471"/>
    </location>
</feature>
<comment type="caution">
    <text evidence="3">The sequence shown here is derived from an EMBL/GenBank/DDBJ whole genome shotgun (WGS) entry which is preliminary data.</text>
</comment>
<organism evidence="3 4">
    <name type="scientific">Paramecium sonneborni</name>
    <dbReference type="NCBI Taxonomy" id="65129"/>
    <lineage>
        <taxon>Eukaryota</taxon>
        <taxon>Sar</taxon>
        <taxon>Alveolata</taxon>
        <taxon>Ciliophora</taxon>
        <taxon>Intramacronucleata</taxon>
        <taxon>Oligohymenophorea</taxon>
        <taxon>Peniculida</taxon>
        <taxon>Parameciidae</taxon>
        <taxon>Paramecium</taxon>
    </lineage>
</organism>
<dbReference type="InterPro" id="IPR051413">
    <property type="entry name" value="K/Na_HCN_channel"/>
</dbReference>
<feature type="domain" description="Cyclic nucleotide-binding" evidence="2">
    <location>
        <begin position="80"/>
        <end position="186"/>
    </location>
</feature>
<sequence length="614" mass="73088">MKPDIEIQEEKQRLLKGFVERFREKCENDQLLRRCYSYLEFRIDEDINKSKDQLTKKLSLDLKDEIEISLRSTMIDKIELMNRFSTHFKQQLLYEIEQVQFNPEDNIIIEHQIDDLGLFYILKGQVKVQFQGSSFGKNKREVTTLSEGQTFGQYSFITGIPLNISIFSQGSTTLMKLKRSNFISIISNYPNDNEIFCTMKDNASYNQKIFECYYCQINGNYIIECNHIQYFPQRLNTIEKYLYTQKQFRKKWTRRYRKSFAWQDLSLNQEKAKQYINKQSQEQMSDELPDISQLPYSENQTYQSVSFNSNSLGQKNQNPEQYQTFSNVESFEEINIQQEFQDDQTIPFQEAQVKNIRQNSKKTTNFLKNSSLLEKDEIVNQFEHQMNKEKTILYQTARNYNGNKMTFQYQKEQLQSIHREELNKTDAQQQQQSLAIYQQQQPSNLKQPIRQISERSYTQSNSISKDISNNPSSRQNKSQRKSRQSSQDRVMEKSDTRKLISSRSLTEQNRLNNNKSLKSGTKSTPIQMSQFQAITSPENQGYYLVDIIFNKFEKMCEFKTYNPHNNYNQVINRYTKYIESLRCNHFNRKKHLQTSPYSIRCFVGSKIRKIKKLL</sequence>
<proteinExistence type="predicted"/>
<dbReference type="GO" id="GO:0035725">
    <property type="term" value="P:sodium ion transmembrane transport"/>
    <property type="evidence" value="ECO:0007669"/>
    <property type="project" value="TreeGrafter"/>
</dbReference>
<evidence type="ECO:0000259" key="2">
    <source>
        <dbReference type="PROSITE" id="PS50042"/>
    </source>
</evidence>
<keyword evidence="4" id="KW-1185">Reference proteome</keyword>
<dbReference type="GO" id="GO:0005249">
    <property type="term" value="F:voltage-gated potassium channel activity"/>
    <property type="evidence" value="ECO:0007669"/>
    <property type="project" value="TreeGrafter"/>
</dbReference>
<name>A0A8S1NZD1_9CILI</name>
<dbReference type="PANTHER" id="PTHR45689:SF5">
    <property type="entry name" value="I[[H]] CHANNEL, ISOFORM E"/>
    <property type="match status" value="1"/>
</dbReference>
<dbReference type="EMBL" id="CAJJDN010000064">
    <property type="protein sequence ID" value="CAD8095476.1"/>
    <property type="molecule type" value="Genomic_DNA"/>
</dbReference>
<dbReference type="PANTHER" id="PTHR45689">
    <property type="entry name" value="I[[H]] CHANNEL, ISOFORM E"/>
    <property type="match status" value="1"/>
</dbReference>
<dbReference type="CDD" id="cd00038">
    <property type="entry name" value="CAP_ED"/>
    <property type="match status" value="1"/>
</dbReference>
<evidence type="ECO:0000256" key="1">
    <source>
        <dbReference type="SAM" id="MobiDB-lite"/>
    </source>
</evidence>
<feature type="region of interest" description="Disordered" evidence="1">
    <location>
        <begin position="422"/>
        <end position="524"/>
    </location>
</feature>
<dbReference type="AlphaFoldDB" id="A0A8S1NZD1"/>
<protein>
    <recommendedName>
        <fullName evidence="2">Cyclic nucleotide-binding domain-containing protein</fullName>
    </recommendedName>
</protein>
<dbReference type="OrthoDB" id="302415at2759"/>
<dbReference type="InterPro" id="IPR000595">
    <property type="entry name" value="cNMP-bd_dom"/>
</dbReference>